<organism evidence="2">
    <name type="scientific">uncultured Aureispira sp</name>
    <dbReference type="NCBI Taxonomy" id="1331704"/>
    <lineage>
        <taxon>Bacteria</taxon>
        <taxon>Pseudomonadati</taxon>
        <taxon>Bacteroidota</taxon>
        <taxon>Saprospiria</taxon>
        <taxon>Saprospirales</taxon>
        <taxon>Saprospiraceae</taxon>
        <taxon>Aureispira</taxon>
        <taxon>environmental samples</taxon>
    </lineage>
</organism>
<dbReference type="SUPFAM" id="SSF52540">
    <property type="entry name" value="P-loop containing nucleoside triphosphate hydrolases"/>
    <property type="match status" value="1"/>
</dbReference>
<reference evidence="2" key="1">
    <citation type="submission" date="2020-01" db="EMBL/GenBank/DDBJ databases">
        <authorList>
            <person name="Meier V. D."/>
            <person name="Meier V D."/>
        </authorList>
    </citation>
    <scope>NUCLEOTIDE SEQUENCE</scope>
    <source>
        <strain evidence="2">HLG_WM_MAG_10</strain>
    </source>
</reference>
<dbReference type="GO" id="GO:0004386">
    <property type="term" value="F:helicase activity"/>
    <property type="evidence" value="ECO:0007669"/>
    <property type="project" value="UniProtKB-KW"/>
</dbReference>
<proteinExistence type="predicted"/>
<dbReference type="InterPro" id="IPR049468">
    <property type="entry name" value="Restrct_endonuc-II-like_dom"/>
</dbReference>
<keyword evidence="2" id="KW-0347">Helicase</keyword>
<name>A0A6S6TXK4_9BACT</name>
<accession>A0A6S6TXK4</accession>
<dbReference type="Pfam" id="PF18741">
    <property type="entry name" value="MTES_1575"/>
    <property type="match status" value="1"/>
</dbReference>
<keyword evidence="2" id="KW-0378">Hydrolase</keyword>
<keyword evidence="2" id="KW-0547">Nucleotide-binding</keyword>
<feature type="domain" description="Restriction endonuclease type II-like" evidence="1">
    <location>
        <begin position="931"/>
        <end position="1027"/>
    </location>
</feature>
<dbReference type="InterPro" id="IPR027417">
    <property type="entry name" value="P-loop_NTPase"/>
</dbReference>
<evidence type="ECO:0000313" key="2">
    <source>
        <dbReference type="EMBL" id="CAA6821490.1"/>
    </source>
</evidence>
<dbReference type="AlphaFoldDB" id="A0A6S6TXK4"/>
<dbReference type="EMBL" id="CACVAQ010000297">
    <property type="protein sequence ID" value="CAA6821490.1"/>
    <property type="molecule type" value="Genomic_DNA"/>
</dbReference>
<gene>
    <name evidence="2" type="ORF">HELGO_WM18357</name>
</gene>
<keyword evidence="2" id="KW-0067">ATP-binding</keyword>
<protein>
    <submittedName>
        <fullName evidence="2">Superfamily i DNA and RNA helicase and helicase subunits-like protein</fullName>
    </submittedName>
</protein>
<sequence length="1039" mass="119828">MENQEKIAQSSNYISALPYLSVLPITEQCLDFSIMDKIQLGLTEQVLQQLLSLETEVACTIPLGIKKNTAPSKISQHKALQKTFENFQQQKGSLSIGYPILLMEDDKLGRPIAAPLFLWKVELNILPESNMGWTLTPLNENKGYLNPILKNYLEARFELDWEQQIGLIDTIDSKIVEETCLALGKQLELEHNSDVRIEACPLPDQIPSNVILNSIILGSFEPITLKEAKKLPKNLKPRERKQWKTKVAALPSNSAQDQLIGTIFNGHHVVAEGISSTGKTHIIASILPSLLTDKGAALIISPQFSSFKDIQHHLEGLGIKDIGVLSLQDEVLDKERMIEYLETMPKRTRTLSNFDNVTYSKQLNKYMQLRSTLEQAYDSVHSSTINSWNWTELVGQCLLLHRKSDKQILGRFLDNELFDFTAKEHYIISRELGEHYVHYHRLDALKHPLNALHGRFFNADSSIESTRSEAKTGLNLYRYKTNSLYQSFLVFVGNYGEYLKFQYRDFVANMEQQIDKIESDLHLYNELYGEAFDKQSGFQNAKLKLLSVFSRRHQEIRAAKEQLLEDYQSLQEFYKKNTFFQTAFPDIKEESKLADVEVKLEKVRTALHDWTLTIPKLVKERTQGLSKETEFPESFKEQYEELERWLKKLIQQINAADLLRKDVVEPTGKISEIESDLFTILLQFQKLENEWRDIDAYYQWRRSWLTIDSKTQKVVQALVNAGTQDWISGYSSWFYHQILTQQYSIHLPLGTQTEALPFDNYMNTLQDIQKRISQKANVITKERQGEQIKRIKREKDLTLTNARPIFKNKKIKDLLQWIGLEHVGDVFPIVLATPEMAQQLLGLKVSTFDLVIVDNAHDISSKVGVDLLKLGNQHIVLGRPVVEEKSEEKSLLKWMLAQKGRRYQYLEHIHSKDAAERTRINKVAVQEPNAFQISVAEYLKEYIDESRLEFNKSVEGVLVDLVITPKYAGQHPIAVICDGGTLSQAKYDFQLAVDKVRILTHQAYQIQYIWSVDWWKNNEKALNPLLAFVIQWDKQHTPG</sequence>
<evidence type="ECO:0000259" key="1">
    <source>
        <dbReference type="Pfam" id="PF18741"/>
    </source>
</evidence>